<comment type="caution">
    <text evidence="2">The sequence shown here is derived from an EMBL/GenBank/DDBJ whole genome shotgun (WGS) entry which is preliminary data.</text>
</comment>
<dbReference type="Pfam" id="PF00075">
    <property type="entry name" value="RNase_H"/>
    <property type="match status" value="1"/>
</dbReference>
<dbReference type="InterPro" id="IPR036397">
    <property type="entry name" value="RNaseH_sf"/>
</dbReference>
<dbReference type="EMBL" id="BGPR01001934">
    <property type="protein sequence ID" value="GBM64551.1"/>
    <property type="molecule type" value="Genomic_DNA"/>
</dbReference>
<dbReference type="SUPFAM" id="SSF53098">
    <property type="entry name" value="Ribonuclease H-like"/>
    <property type="match status" value="1"/>
</dbReference>
<proteinExistence type="predicted"/>
<dbReference type="InterPro" id="IPR002156">
    <property type="entry name" value="RNaseH_domain"/>
</dbReference>
<accession>A0A4Y2HGS9</accession>
<dbReference type="GO" id="GO:0003676">
    <property type="term" value="F:nucleic acid binding"/>
    <property type="evidence" value="ECO:0007669"/>
    <property type="project" value="InterPro"/>
</dbReference>
<feature type="domain" description="RNase H type-1" evidence="1">
    <location>
        <begin position="57"/>
        <end position="185"/>
    </location>
</feature>
<protein>
    <recommendedName>
        <fullName evidence="1">RNase H type-1 domain-containing protein</fullName>
    </recommendedName>
</protein>
<organism evidence="2 3">
    <name type="scientific">Araneus ventricosus</name>
    <name type="common">Orbweaver spider</name>
    <name type="synonym">Epeira ventricosa</name>
    <dbReference type="NCBI Taxonomy" id="182803"/>
    <lineage>
        <taxon>Eukaryota</taxon>
        <taxon>Metazoa</taxon>
        <taxon>Ecdysozoa</taxon>
        <taxon>Arthropoda</taxon>
        <taxon>Chelicerata</taxon>
        <taxon>Arachnida</taxon>
        <taxon>Araneae</taxon>
        <taxon>Araneomorphae</taxon>
        <taxon>Entelegynae</taxon>
        <taxon>Araneoidea</taxon>
        <taxon>Araneidae</taxon>
        <taxon>Araneus</taxon>
    </lineage>
</organism>
<dbReference type="AlphaFoldDB" id="A0A4Y2HGS9"/>
<reference evidence="2 3" key="1">
    <citation type="journal article" date="2019" name="Sci. Rep.">
        <title>Orb-weaving spider Araneus ventricosus genome elucidates the spidroin gene catalogue.</title>
        <authorList>
            <person name="Kono N."/>
            <person name="Nakamura H."/>
            <person name="Ohtoshi R."/>
            <person name="Moran D.A.P."/>
            <person name="Shinohara A."/>
            <person name="Yoshida Y."/>
            <person name="Fujiwara M."/>
            <person name="Mori M."/>
            <person name="Tomita M."/>
            <person name="Arakawa K."/>
        </authorList>
    </citation>
    <scope>NUCLEOTIDE SEQUENCE [LARGE SCALE GENOMIC DNA]</scope>
</reference>
<dbReference type="CDD" id="cd09276">
    <property type="entry name" value="Rnase_HI_RT_non_LTR"/>
    <property type="match status" value="1"/>
</dbReference>
<evidence type="ECO:0000313" key="3">
    <source>
        <dbReference type="Proteomes" id="UP000499080"/>
    </source>
</evidence>
<dbReference type="GO" id="GO:0004523">
    <property type="term" value="F:RNA-DNA hybrid ribonuclease activity"/>
    <property type="evidence" value="ECO:0007669"/>
    <property type="project" value="InterPro"/>
</dbReference>
<dbReference type="Proteomes" id="UP000499080">
    <property type="component" value="Unassembled WGS sequence"/>
</dbReference>
<dbReference type="OrthoDB" id="6437652at2759"/>
<dbReference type="PROSITE" id="PS50879">
    <property type="entry name" value="RNASE_H_1"/>
    <property type="match status" value="1"/>
</dbReference>
<gene>
    <name evidence="2" type="ORF">AVEN_232730_1</name>
</gene>
<dbReference type="Gene3D" id="3.30.420.10">
    <property type="entry name" value="Ribonuclease H-like superfamily/Ribonuclease H"/>
    <property type="match status" value="1"/>
</dbReference>
<name>A0A4Y2HGS9_ARAVE</name>
<evidence type="ECO:0000313" key="2">
    <source>
        <dbReference type="EMBL" id="GBM64551.1"/>
    </source>
</evidence>
<sequence>MPPLHLTAKAEFQKFQAWACRSAELGRLLDINNLDYYINLTDVSIELRTLDIIPKVLNNQYEVYTDGSRIEEDTGFSVCILKNGEPFKIFQFKLNKNNTVFQAELAAIDFAMCWALENGVRINIHIDSPSSIKAMRNSRSRSATVNKVKKNCYLSEGSVGLTWVKAHAGDPGNELTDRHAKLATAEGEKLEIPAPYSSVKFIIEKNLLSDWQETWDDYDFESGRRTWDFVPKVYRKFLVFSKYLIFFLSGHGPFPYYLNRFKKLNSSSCPFPLEMLTTMCSGANTPKISI</sequence>
<keyword evidence="3" id="KW-1185">Reference proteome</keyword>
<dbReference type="InterPro" id="IPR012337">
    <property type="entry name" value="RNaseH-like_sf"/>
</dbReference>
<evidence type="ECO:0000259" key="1">
    <source>
        <dbReference type="PROSITE" id="PS50879"/>
    </source>
</evidence>